<organism evidence="1">
    <name type="scientific">marine sediment metagenome</name>
    <dbReference type="NCBI Taxonomy" id="412755"/>
    <lineage>
        <taxon>unclassified sequences</taxon>
        <taxon>metagenomes</taxon>
        <taxon>ecological metagenomes</taxon>
    </lineage>
</organism>
<dbReference type="GO" id="GO:0006355">
    <property type="term" value="P:regulation of DNA-templated transcription"/>
    <property type="evidence" value="ECO:0007669"/>
    <property type="project" value="InterPro"/>
</dbReference>
<dbReference type="InterPro" id="IPR036388">
    <property type="entry name" value="WH-like_DNA-bd_sf"/>
</dbReference>
<dbReference type="Gene3D" id="1.10.10.10">
    <property type="entry name" value="Winged helix-like DNA-binding domain superfamily/Winged helix DNA-binding domain"/>
    <property type="match status" value="1"/>
</dbReference>
<gene>
    <name evidence="1" type="ORF">LCGC14_2552740</name>
</gene>
<dbReference type="SUPFAM" id="SSF46894">
    <property type="entry name" value="C-terminal effector domain of the bipartite response regulators"/>
    <property type="match status" value="1"/>
</dbReference>
<comment type="caution">
    <text evidence="1">The sequence shown here is derived from an EMBL/GenBank/DDBJ whole genome shotgun (WGS) entry which is preliminary data.</text>
</comment>
<accession>A0A0F9AMC9</accession>
<dbReference type="GO" id="GO:0003677">
    <property type="term" value="F:DNA binding"/>
    <property type="evidence" value="ECO:0007669"/>
    <property type="project" value="InterPro"/>
</dbReference>
<evidence type="ECO:0000313" key="1">
    <source>
        <dbReference type="EMBL" id="KKL10749.1"/>
    </source>
</evidence>
<name>A0A0F9AMC9_9ZZZZ</name>
<evidence type="ECO:0008006" key="2">
    <source>
        <dbReference type="Google" id="ProtNLM"/>
    </source>
</evidence>
<reference evidence="1" key="1">
    <citation type="journal article" date="2015" name="Nature">
        <title>Complex archaea that bridge the gap between prokaryotes and eukaryotes.</title>
        <authorList>
            <person name="Spang A."/>
            <person name="Saw J.H."/>
            <person name="Jorgensen S.L."/>
            <person name="Zaremba-Niedzwiedzka K."/>
            <person name="Martijn J."/>
            <person name="Lind A.E."/>
            <person name="van Eijk R."/>
            <person name="Schleper C."/>
            <person name="Guy L."/>
            <person name="Ettema T.J."/>
        </authorList>
    </citation>
    <scope>NUCLEOTIDE SEQUENCE</scope>
</reference>
<proteinExistence type="predicted"/>
<dbReference type="InterPro" id="IPR016032">
    <property type="entry name" value="Sig_transdc_resp-reg_C-effctor"/>
</dbReference>
<protein>
    <recommendedName>
        <fullName evidence="2">HTH luxR-type domain-containing protein</fullName>
    </recommendedName>
</protein>
<dbReference type="EMBL" id="LAZR01041934">
    <property type="protein sequence ID" value="KKL10749.1"/>
    <property type="molecule type" value="Genomic_DNA"/>
</dbReference>
<sequence length="93" mass="10249">MTSKFPQASHVIRMTRLQYQSVNLLAHGYNVAGAAEEIGVSRQVVHKCLRRLAAKYHCKSRAALFYRLGLAAGRNIPIDLHGQRAPAAPPAKE</sequence>
<dbReference type="AlphaFoldDB" id="A0A0F9AMC9"/>